<feature type="region of interest" description="Disordered" evidence="1">
    <location>
        <begin position="1"/>
        <end position="27"/>
    </location>
</feature>
<reference evidence="4" key="1">
    <citation type="submission" date="2016-10" db="EMBL/GenBank/DDBJ databases">
        <authorList>
            <person name="Varghese N."/>
            <person name="Submissions S."/>
        </authorList>
    </citation>
    <scope>NUCLEOTIDE SEQUENCE [LARGE SCALE GENOMIC DNA]</scope>
    <source>
        <strain evidence="4">CGMCC 1.7736</strain>
    </source>
</reference>
<evidence type="ECO:0000313" key="3">
    <source>
        <dbReference type="EMBL" id="SFR36257.1"/>
    </source>
</evidence>
<feature type="transmembrane region" description="Helical" evidence="2">
    <location>
        <begin position="57"/>
        <end position="77"/>
    </location>
</feature>
<accession>A0A1I6G2F9</accession>
<keyword evidence="2" id="KW-1133">Transmembrane helix</keyword>
<evidence type="ECO:0000313" key="4">
    <source>
        <dbReference type="Proteomes" id="UP000198531"/>
    </source>
</evidence>
<dbReference type="OrthoDB" id="299561at2157"/>
<keyword evidence="2" id="KW-0812">Transmembrane</keyword>
<sequence>MTNDEPHDDPLEPTDAQPDEQTDHPSRLEQAKRHIDFEYDDSNAKRAADGLARVARVIFDGWAVFALTLFFKILSFVPKSGVLGDKFIDAGYKLKLKTTSADTIINVIYGDGMVIPRAAEWHTTENEYRLNDGKAYKSDQLTAPRLVNGKYPTVWTLAEAAEIMDPIAAYTAGQRRRGNYDQHLRTDGAGKDVAIHAETEGYDGRAISFRDAYRLFGSNVSQEDMNLQATRAKLAEIDFSTRQQVMMVLIFAGGVALGLFGPALAQSIAGGGGGGGIGVSLPLFLGVPF</sequence>
<organism evidence="3 4">
    <name type="scientific">Halogeometricum rufum</name>
    <dbReference type="NCBI Taxonomy" id="553469"/>
    <lineage>
        <taxon>Archaea</taxon>
        <taxon>Methanobacteriati</taxon>
        <taxon>Methanobacteriota</taxon>
        <taxon>Stenosarchaea group</taxon>
        <taxon>Halobacteria</taxon>
        <taxon>Halobacteriales</taxon>
        <taxon>Haloferacaceae</taxon>
        <taxon>Halogeometricum</taxon>
    </lineage>
</organism>
<feature type="transmembrane region" description="Helical" evidence="2">
    <location>
        <begin position="245"/>
        <end position="262"/>
    </location>
</feature>
<feature type="compositionally biased region" description="Basic and acidic residues" evidence="1">
    <location>
        <begin position="1"/>
        <end position="10"/>
    </location>
</feature>
<proteinExistence type="predicted"/>
<gene>
    <name evidence="3" type="ORF">SAMN04487947_0439</name>
</gene>
<dbReference type="Proteomes" id="UP000198531">
    <property type="component" value="Unassembled WGS sequence"/>
</dbReference>
<evidence type="ECO:0000256" key="2">
    <source>
        <dbReference type="SAM" id="Phobius"/>
    </source>
</evidence>
<protein>
    <submittedName>
        <fullName evidence="3">Uncharacterized protein</fullName>
    </submittedName>
</protein>
<name>A0A1I6G2F9_9EURY</name>
<keyword evidence="2" id="KW-0472">Membrane</keyword>
<dbReference type="STRING" id="553469.SAMN04487947_0439"/>
<dbReference type="AlphaFoldDB" id="A0A1I6G2F9"/>
<dbReference type="RefSeq" id="WP_089804170.1">
    <property type="nucleotide sequence ID" value="NZ_FOYT01000001.1"/>
</dbReference>
<evidence type="ECO:0000256" key="1">
    <source>
        <dbReference type="SAM" id="MobiDB-lite"/>
    </source>
</evidence>
<keyword evidence="4" id="KW-1185">Reference proteome</keyword>
<dbReference type="EMBL" id="FOYT01000001">
    <property type="protein sequence ID" value="SFR36257.1"/>
    <property type="molecule type" value="Genomic_DNA"/>
</dbReference>